<evidence type="ECO:0000256" key="2">
    <source>
        <dbReference type="ARBA" id="ARBA00023125"/>
    </source>
</evidence>
<evidence type="ECO:0000313" key="6">
    <source>
        <dbReference type="EMBL" id="KMO81982.1"/>
    </source>
</evidence>
<dbReference type="SUPFAM" id="SSF48498">
    <property type="entry name" value="Tetracyclin repressor-like, C-terminal domain"/>
    <property type="match status" value="1"/>
</dbReference>
<dbReference type="InterPro" id="IPR001647">
    <property type="entry name" value="HTH_TetR"/>
</dbReference>
<dbReference type="PANTHER" id="PTHR30055:SF238">
    <property type="entry name" value="MYCOFACTOCIN BIOSYNTHESIS TRANSCRIPTIONAL REGULATOR MFTR-RELATED"/>
    <property type="match status" value="1"/>
</dbReference>
<comment type="caution">
    <text evidence="6">The sequence shown here is derived from an EMBL/GenBank/DDBJ whole genome shotgun (WGS) entry which is preliminary data.</text>
</comment>
<protein>
    <submittedName>
        <fullName evidence="6">HTH-type transcriptional regulator LuxR</fullName>
    </submittedName>
</protein>
<dbReference type="Proteomes" id="UP000036313">
    <property type="component" value="Unassembled WGS sequence"/>
</dbReference>
<dbReference type="SUPFAM" id="SSF46689">
    <property type="entry name" value="Homeodomain-like"/>
    <property type="match status" value="1"/>
</dbReference>
<evidence type="ECO:0000313" key="7">
    <source>
        <dbReference type="Proteomes" id="UP000036313"/>
    </source>
</evidence>
<accession>A0A0J6WJT3</accession>
<evidence type="ECO:0000259" key="5">
    <source>
        <dbReference type="PROSITE" id="PS50977"/>
    </source>
</evidence>
<dbReference type="PATRIC" id="fig|1807.14.peg.110"/>
<feature type="DNA-binding region" description="H-T-H motif" evidence="4">
    <location>
        <begin position="46"/>
        <end position="65"/>
    </location>
</feature>
<dbReference type="EMBL" id="JYNU01000001">
    <property type="protein sequence ID" value="KMO81982.1"/>
    <property type="molecule type" value="Genomic_DNA"/>
</dbReference>
<dbReference type="InterPro" id="IPR009057">
    <property type="entry name" value="Homeodomain-like_sf"/>
</dbReference>
<reference evidence="6 7" key="1">
    <citation type="journal article" date="2015" name="Genome Biol. Evol.">
        <title>Characterization of Three Mycobacterium spp. with Potential Use in Bioremediation by Genome Sequencing and Comparative Genomics.</title>
        <authorList>
            <person name="Das S."/>
            <person name="Pettersson B.M."/>
            <person name="Behra P.R."/>
            <person name="Ramesh M."/>
            <person name="Dasgupta S."/>
            <person name="Bhattacharya A."/>
            <person name="Kirsebom L.A."/>
        </authorList>
    </citation>
    <scope>NUCLEOTIDE SEQUENCE [LARGE SCALE GENOMIC DNA]</scope>
    <source>
        <strain evidence="6 7">DSM 44075</strain>
    </source>
</reference>
<keyword evidence="2 4" id="KW-0238">DNA-binding</keyword>
<feature type="domain" description="HTH tetR-type" evidence="5">
    <location>
        <begin position="23"/>
        <end position="83"/>
    </location>
</feature>
<name>A0A0J6WJT3_9MYCO</name>
<evidence type="ECO:0000256" key="1">
    <source>
        <dbReference type="ARBA" id="ARBA00023015"/>
    </source>
</evidence>
<sequence length="209" mass="22712">MDSPLAADTDAPAPMSIRERNKLRTRQVLLQAALEVFAEAGFGSATVESIAARAGASKVTVYSYFPQGREELYRELYEQINRELIELSDEIYREPGHFADRIAELTAALLDIAQRPLVGRFYSIDDPSLDAALNPVRGHASRAWVDHITADLKAAKRAGRLRSKANPQALAVMIVGTMRAALTGVARGWAKADQLAAAVDSLVRGLEAP</sequence>
<evidence type="ECO:0000256" key="3">
    <source>
        <dbReference type="ARBA" id="ARBA00023163"/>
    </source>
</evidence>
<proteinExistence type="predicted"/>
<dbReference type="GO" id="GO:0003700">
    <property type="term" value="F:DNA-binding transcription factor activity"/>
    <property type="evidence" value="ECO:0007669"/>
    <property type="project" value="TreeGrafter"/>
</dbReference>
<dbReference type="Pfam" id="PF00440">
    <property type="entry name" value="TetR_N"/>
    <property type="match status" value="1"/>
</dbReference>
<keyword evidence="3" id="KW-0804">Transcription</keyword>
<keyword evidence="1" id="KW-0805">Transcription regulation</keyword>
<dbReference type="RefSeq" id="WP_053079251.1">
    <property type="nucleotide sequence ID" value="NZ_JYNU01000001.1"/>
</dbReference>
<gene>
    <name evidence="6" type="primary">luxR</name>
    <name evidence="6" type="ORF">MOBUDSM44075_00104</name>
</gene>
<dbReference type="PROSITE" id="PS50977">
    <property type="entry name" value="HTH_TETR_2"/>
    <property type="match status" value="1"/>
</dbReference>
<evidence type="ECO:0000256" key="4">
    <source>
        <dbReference type="PROSITE-ProRule" id="PRU00335"/>
    </source>
</evidence>
<dbReference type="InterPro" id="IPR036271">
    <property type="entry name" value="Tet_transcr_reg_TetR-rel_C_sf"/>
</dbReference>
<dbReference type="InterPro" id="IPR050109">
    <property type="entry name" value="HTH-type_TetR-like_transc_reg"/>
</dbReference>
<dbReference type="GO" id="GO:0000976">
    <property type="term" value="F:transcription cis-regulatory region binding"/>
    <property type="evidence" value="ECO:0007669"/>
    <property type="project" value="TreeGrafter"/>
</dbReference>
<organism evidence="6 7">
    <name type="scientific">Mycolicibacterium obuense</name>
    <dbReference type="NCBI Taxonomy" id="1807"/>
    <lineage>
        <taxon>Bacteria</taxon>
        <taxon>Bacillati</taxon>
        <taxon>Actinomycetota</taxon>
        <taxon>Actinomycetes</taxon>
        <taxon>Mycobacteriales</taxon>
        <taxon>Mycobacteriaceae</taxon>
        <taxon>Mycolicibacterium</taxon>
    </lineage>
</organism>
<dbReference type="PANTHER" id="PTHR30055">
    <property type="entry name" value="HTH-TYPE TRANSCRIPTIONAL REGULATOR RUTR"/>
    <property type="match status" value="1"/>
</dbReference>
<dbReference type="AlphaFoldDB" id="A0A0J6WJT3"/>
<dbReference type="Gene3D" id="1.10.357.10">
    <property type="entry name" value="Tetracycline Repressor, domain 2"/>
    <property type="match status" value="1"/>
</dbReference>
<dbReference type="PRINTS" id="PR00455">
    <property type="entry name" value="HTHTETR"/>
</dbReference>